<organism evidence="2">
    <name type="scientific">Anopheles sinensis</name>
    <name type="common">Mosquito</name>
    <dbReference type="NCBI Taxonomy" id="74873"/>
    <lineage>
        <taxon>Eukaryota</taxon>
        <taxon>Metazoa</taxon>
        <taxon>Ecdysozoa</taxon>
        <taxon>Arthropoda</taxon>
        <taxon>Hexapoda</taxon>
        <taxon>Insecta</taxon>
        <taxon>Pterygota</taxon>
        <taxon>Neoptera</taxon>
        <taxon>Endopterygota</taxon>
        <taxon>Diptera</taxon>
        <taxon>Nematocera</taxon>
        <taxon>Culicoidea</taxon>
        <taxon>Culicidae</taxon>
        <taxon>Anophelinae</taxon>
        <taxon>Anopheles</taxon>
    </lineage>
</organism>
<reference evidence="2 4" key="1">
    <citation type="journal article" date="2014" name="BMC Genomics">
        <title>Genome sequence of Anopheles sinensis provides insight into genetics basis of mosquito competence for malaria parasites.</title>
        <authorList>
            <person name="Zhou D."/>
            <person name="Zhang D."/>
            <person name="Ding G."/>
            <person name="Shi L."/>
            <person name="Hou Q."/>
            <person name="Ye Y."/>
            <person name="Xu Y."/>
            <person name="Zhou H."/>
            <person name="Xiong C."/>
            <person name="Li S."/>
            <person name="Yu J."/>
            <person name="Hong S."/>
            <person name="Yu X."/>
            <person name="Zou P."/>
            <person name="Chen C."/>
            <person name="Chang X."/>
            <person name="Wang W."/>
            <person name="Lv Y."/>
            <person name="Sun Y."/>
            <person name="Ma L."/>
            <person name="Shen B."/>
            <person name="Zhu C."/>
        </authorList>
    </citation>
    <scope>NUCLEOTIDE SEQUENCE [LARGE SCALE GENOMIC DNA]</scope>
</reference>
<evidence type="ECO:0000313" key="3">
    <source>
        <dbReference type="EnsemblMetazoa" id="ASIC018076-PA"/>
    </source>
</evidence>
<gene>
    <name evidence="2" type="ORF">ZHAS_00018076</name>
</gene>
<feature type="region of interest" description="Disordered" evidence="1">
    <location>
        <begin position="80"/>
        <end position="104"/>
    </location>
</feature>
<keyword evidence="4" id="KW-1185">Reference proteome</keyword>
<protein>
    <submittedName>
        <fullName evidence="2 3">2OG-Fe(II) oxygenase</fullName>
    </submittedName>
</protein>
<accession>A0A084WII8</accession>
<dbReference type="AlphaFoldDB" id="A0A084WII8"/>
<name>A0A084WII8_ANOSI</name>
<evidence type="ECO:0000313" key="2">
    <source>
        <dbReference type="EMBL" id="KFB50032.1"/>
    </source>
</evidence>
<evidence type="ECO:0000256" key="1">
    <source>
        <dbReference type="SAM" id="MobiDB-lite"/>
    </source>
</evidence>
<dbReference type="Proteomes" id="UP000030765">
    <property type="component" value="Unassembled WGS sequence"/>
</dbReference>
<dbReference type="EMBL" id="KE525347">
    <property type="protein sequence ID" value="KFB50032.1"/>
    <property type="molecule type" value="Genomic_DNA"/>
</dbReference>
<feature type="region of interest" description="Disordered" evidence="1">
    <location>
        <begin position="1"/>
        <end position="35"/>
    </location>
</feature>
<dbReference type="EnsemblMetazoa" id="ASIC018076-RA">
    <property type="protein sequence ID" value="ASIC018076-PA"/>
    <property type="gene ID" value="ASIC018076"/>
</dbReference>
<reference evidence="3" key="2">
    <citation type="submission" date="2020-05" db="UniProtKB">
        <authorList>
            <consortium name="EnsemblMetazoa"/>
        </authorList>
    </citation>
    <scope>IDENTIFICATION</scope>
</reference>
<evidence type="ECO:0000313" key="4">
    <source>
        <dbReference type="Proteomes" id="UP000030765"/>
    </source>
</evidence>
<dbReference type="VEuPathDB" id="VectorBase:ASIC018076"/>
<sequence>MVYGRPLRFASGASLSSPAKGRSQREATRVNRHDRRPPLVTIVKERWLLTRLDQGISARASMDSVQWSASRVEWIEPSGTAHSAVGHHRVERGPVESSRLFEPW</sequence>
<dbReference type="EMBL" id="ATLV01023934">
    <property type="status" value="NOT_ANNOTATED_CDS"/>
    <property type="molecule type" value="Genomic_DNA"/>
</dbReference>
<proteinExistence type="predicted"/>